<evidence type="ECO:0000256" key="1">
    <source>
        <dbReference type="SAM" id="Phobius"/>
    </source>
</evidence>
<keyword evidence="1" id="KW-0472">Membrane</keyword>
<reference evidence="2" key="2">
    <citation type="submission" date="2022-04" db="EMBL/GenBank/DDBJ databases">
        <title>Antimicrobial genetic elements in methicillin-resistant Macrococcus armenti.</title>
        <authorList>
            <person name="Keller J.E."/>
            <person name="Schwendener S."/>
            <person name="Pantucek R."/>
            <person name="Perreten V."/>
        </authorList>
    </citation>
    <scope>NUCLEOTIDE SEQUENCE</scope>
    <source>
        <strain evidence="2">CCM 2609</strain>
    </source>
</reference>
<dbReference type="RefSeq" id="WP_243366358.1">
    <property type="nucleotide sequence ID" value="NZ_CP094348.1"/>
</dbReference>
<name>A0ABY3ZVY7_9STAP</name>
<evidence type="ECO:0000313" key="3">
    <source>
        <dbReference type="Proteomes" id="UP000830343"/>
    </source>
</evidence>
<organism evidence="2 3">
    <name type="scientific">Macrococcus armenti</name>
    <dbReference type="NCBI Taxonomy" id="2875764"/>
    <lineage>
        <taxon>Bacteria</taxon>
        <taxon>Bacillati</taxon>
        <taxon>Bacillota</taxon>
        <taxon>Bacilli</taxon>
        <taxon>Bacillales</taxon>
        <taxon>Staphylococcaceae</taxon>
        <taxon>Macrococcus</taxon>
    </lineage>
</organism>
<evidence type="ECO:0000313" key="2">
    <source>
        <dbReference type="EMBL" id="UOB21013.1"/>
    </source>
</evidence>
<gene>
    <name evidence="2" type="ORF">MRZ06_02725</name>
</gene>
<feature type="transmembrane region" description="Helical" evidence="1">
    <location>
        <begin position="38"/>
        <end position="60"/>
    </location>
</feature>
<reference evidence="2" key="1">
    <citation type="submission" date="2022-03" db="EMBL/GenBank/DDBJ databases">
        <authorList>
            <person name="Vrbovska V."/>
            <person name="Kovarovic V."/>
            <person name="Botka T."/>
            <person name="Pantucek R."/>
        </authorList>
    </citation>
    <scope>NUCLEOTIDE SEQUENCE</scope>
    <source>
        <strain evidence="2">CCM 2609</strain>
    </source>
</reference>
<sequence length="74" mass="8607">MFLFILIITMLILGLALGVYTMNEIVLSEFKKNRTQQAYIYLYATMFGAVIIVTAIAYCFQNIMIEFSNLFYRS</sequence>
<keyword evidence="3" id="KW-1185">Reference proteome</keyword>
<accession>A0ABY3ZVY7</accession>
<dbReference type="EMBL" id="CP094348">
    <property type="protein sequence ID" value="UOB21013.1"/>
    <property type="molecule type" value="Genomic_DNA"/>
</dbReference>
<protein>
    <recommendedName>
        <fullName evidence="4">Mid2-like cell wall stress sensor domain protein</fullName>
    </recommendedName>
</protein>
<keyword evidence="1" id="KW-1133">Transmembrane helix</keyword>
<evidence type="ECO:0008006" key="4">
    <source>
        <dbReference type="Google" id="ProtNLM"/>
    </source>
</evidence>
<proteinExistence type="predicted"/>
<keyword evidence="1" id="KW-0812">Transmembrane</keyword>
<dbReference type="Proteomes" id="UP000830343">
    <property type="component" value="Chromosome"/>
</dbReference>